<feature type="domain" description="5'-Nucleotidase C-terminal" evidence="2">
    <location>
        <begin position="378"/>
        <end position="534"/>
    </location>
</feature>
<organism evidence="3 4">
    <name type="scientific">Nocardia sputorum</name>
    <dbReference type="NCBI Taxonomy" id="2984338"/>
    <lineage>
        <taxon>Bacteria</taxon>
        <taxon>Bacillati</taxon>
        <taxon>Actinomycetota</taxon>
        <taxon>Actinomycetes</taxon>
        <taxon>Mycobacteriales</taxon>
        <taxon>Nocardiaceae</taxon>
        <taxon>Nocardia</taxon>
    </lineage>
</organism>
<evidence type="ECO:0000313" key="3">
    <source>
        <dbReference type="EMBL" id="BDU00706.1"/>
    </source>
</evidence>
<dbReference type="Proteomes" id="UP001317870">
    <property type="component" value="Chromosome"/>
</dbReference>
<feature type="chain" id="PRO_5044980615" evidence="1">
    <location>
        <begin position="23"/>
        <end position="568"/>
    </location>
</feature>
<dbReference type="EMBL" id="AP026978">
    <property type="protein sequence ID" value="BDU00706.1"/>
    <property type="molecule type" value="Genomic_DNA"/>
</dbReference>
<dbReference type="SUPFAM" id="SSF56300">
    <property type="entry name" value="Metallo-dependent phosphatases"/>
    <property type="match status" value="1"/>
</dbReference>
<sequence>MRARRRIAVVLAGLVGAGLVGGCGTTSDPGTGPGSSTAARIVPLISTNDLRPAQPDEVHLFGFNDLHGNLQPPSGSNGKIANYDAGGAAYLATHLARLKAAYPASAVLAAGDNIGASPLISSLFHDEPTITFLDNVGVAASAVGNHEFDDGVVELARLQQGGCAVDGCSPGAPFAGAKFPYLAANVTDAQGNLPPALRPWTMLEVGGHRIGVVGTVTPDTANIVLPEGIRGYLFGDQAAAINRHVPELKAAGAEAIVALVHDGGSQRPERGAPVDYNGCANVTPNVTGLAERIDPAVRAVFTAHSHQPYVCTVAGKVITQASSYGRLITDVTLRFGGDGVQASAVNRVVTREVTPDAPTTALIDFYTEQSRPRAGRVVGATANALPHDPGPAGTSPLGDVIADSMLSVTAGPAAAVAAFMNPGGVRADLKQGPITYGDLFTVQPFGNQVVTLTLTGSQILRLLEQQWTIAAGKPTILSLAGISYAYSDTAPTGAKVIADSVRIAGQPLNPVATYRVTTNNFLASGGDGFTVFTEGADTAVGPTDLDAFEAFLRDKPPLQAPPARVEKK</sequence>
<keyword evidence="1" id="KW-0378">Hydrolase</keyword>
<evidence type="ECO:0000259" key="2">
    <source>
        <dbReference type="Pfam" id="PF02872"/>
    </source>
</evidence>
<dbReference type="PRINTS" id="PR01607">
    <property type="entry name" value="APYRASEFAMLY"/>
</dbReference>
<proteinExistence type="inferred from homology"/>
<dbReference type="InterPro" id="IPR008334">
    <property type="entry name" value="5'-Nucleotdase_C"/>
</dbReference>
<keyword evidence="4" id="KW-1185">Reference proteome</keyword>
<keyword evidence="1" id="KW-0732">Signal</keyword>
<dbReference type="InterPro" id="IPR029052">
    <property type="entry name" value="Metallo-depent_PP-like"/>
</dbReference>
<dbReference type="InterPro" id="IPR006179">
    <property type="entry name" value="5_nucleotidase/apyrase"/>
</dbReference>
<dbReference type="Gene3D" id="3.90.780.10">
    <property type="entry name" value="5'-Nucleotidase, C-terminal domain"/>
    <property type="match status" value="1"/>
</dbReference>
<dbReference type="InterPro" id="IPR036907">
    <property type="entry name" value="5'-Nucleotdase_C_sf"/>
</dbReference>
<accession>A0ABN6U680</accession>
<feature type="signal peptide" evidence="1">
    <location>
        <begin position="1"/>
        <end position="22"/>
    </location>
</feature>
<comment type="similarity">
    <text evidence="1">Belongs to the 5'-nucleotidase family.</text>
</comment>
<dbReference type="PROSITE" id="PS51257">
    <property type="entry name" value="PROKAR_LIPOPROTEIN"/>
    <property type="match status" value="1"/>
</dbReference>
<dbReference type="SUPFAM" id="SSF55816">
    <property type="entry name" value="5'-nucleotidase (syn. UDP-sugar hydrolase), C-terminal domain"/>
    <property type="match status" value="1"/>
</dbReference>
<keyword evidence="1" id="KW-0547">Nucleotide-binding</keyword>
<dbReference type="Pfam" id="PF02872">
    <property type="entry name" value="5_nucleotid_C"/>
    <property type="match status" value="1"/>
</dbReference>
<dbReference type="Gene3D" id="3.60.21.10">
    <property type="match status" value="1"/>
</dbReference>
<dbReference type="PANTHER" id="PTHR11575">
    <property type="entry name" value="5'-NUCLEOTIDASE-RELATED"/>
    <property type="match status" value="1"/>
</dbReference>
<dbReference type="PANTHER" id="PTHR11575:SF24">
    <property type="entry name" value="5'-NUCLEOTIDASE"/>
    <property type="match status" value="1"/>
</dbReference>
<evidence type="ECO:0000256" key="1">
    <source>
        <dbReference type="RuleBase" id="RU362119"/>
    </source>
</evidence>
<evidence type="ECO:0000313" key="4">
    <source>
        <dbReference type="Proteomes" id="UP001317870"/>
    </source>
</evidence>
<reference evidence="3 4" key="1">
    <citation type="submission" date="2022-11" db="EMBL/GenBank/DDBJ databases">
        <title>Genome Sequencing of Nocardia sp. ON39_IFM12276 and assembly.</title>
        <authorList>
            <person name="Shimojima M."/>
            <person name="Toyokawa M."/>
            <person name="Uesaka K."/>
        </authorList>
    </citation>
    <scope>NUCLEOTIDE SEQUENCE [LARGE SCALE GENOMIC DNA]</scope>
    <source>
        <strain evidence="3 4">IFM 12276</strain>
    </source>
</reference>
<protein>
    <submittedName>
        <fullName evidence="3">Bifunctional metallophosphatase/5'-nucleotidase</fullName>
    </submittedName>
</protein>
<gene>
    <name evidence="3" type="ORF">IFM12276_37340</name>
</gene>
<name>A0ABN6U680_9NOCA</name>
<dbReference type="RefSeq" id="WP_281873608.1">
    <property type="nucleotide sequence ID" value="NZ_AP026976.1"/>
</dbReference>